<feature type="domain" description="Acyltransferase 3" evidence="2">
    <location>
        <begin position="21"/>
        <end position="342"/>
    </location>
</feature>
<dbReference type="EMBL" id="JAALHA020000003">
    <property type="protein sequence ID" value="MDR9894725.1"/>
    <property type="molecule type" value="Genomic_DNA"/>
</dbReference>
<feature type="transmembrane region" description="Helical" evidence="1">
    <location>
        <begin position="265"/>
        <end position="282"/>
    </location>
</feature>
<keyword evidence="4" id="KW-0012">Acyltransferase</keyword>
<feature type="transmembrane region" description="Helical" evidence="1">
    <location>
        <begin position="322"/>
        <end position="342"/>
    </location>
</feature>
<dbReference type="PANTHER" id="PTHR23028:SF53">
    <property type="entry name" value="ACYL_TRANSF_3 DOMAIN-CONTAINING PROTEIN"/>
    <property type="match status" value="1"/>
</dbReference>
<name>A0AAP5M744_9CYAN</name>
<feature type="transmembrane region" description="Helical" evidence="1">
    <location>
        <begin position="362"/>
        <end position="383"/>
    </location>
</feature>
<evidence type="ECO:0000259" key="3">
    <source>
        <dbReference type="Pfam" id="PF19040"/>
    </source>
</evidence>
<evidence type="ECO:0000313" key="5">
    <source>
        <dbReference type="Proteomes" id="UP000667802"/>
    </source>
</evidence>
<dbReference type="PANTHER" id="PTHR23028">
    <property type="entry name" value="ACETYLTRANSFERASE"/>
    <property type="match status" value="1"/>
</dbReference>
<evidence type="ECO:0000313" key="4">
    <source>
        <dbReference type="EMBL" id="MDR9894725.1"/>
    </source>
</evidence>
<dbReference type="Pfam" id="PF19040">
    <property type="entry name" value="SGNH"/>
    <property type="match status" value="1"/>
</dbReference>
<dbReference type="InterPro" id="IPR043968">
    <property type="entry name" value="SGNH"/>
</dbReference>
<keyword evidence="1" id="KW-1133">Transmembrane helix</keyword>
<feature type="transmembrane region" description="Helical" evidence="1">
    <location>
        <begin position="182"/>
        <end position="201"/>
    </location>
</feature>
<feature type="transmembrane region" description="Helical" evidence="1">
    <location>
        <begin position="289"/>
        <end position="310"/>
    </location>
</feature>
<dbReference type="RefSeq" id="WP_208339750.1">
    <property type="nucleotide sequence ID" value="NZ_CAWQFN010000563.1"/>
</dbReference>
<accession>A0AAP5M744</accession>
<dbReference type="GO" id="GO:0000271">
    <property type="term" value="P:polysaccharide biosynthetic process"/>
    <property type="evidence" value="ECO:0007669"/>
    <property type="project" value="TreeGrafter"/>
</dbReference>
<dbReference type="GO" id="GO:0016747">
    <property type="term" value="F:acyltransferase activity, transferring groups other than amino-acyl groups"/>
    <property type="evidence" value="ECO:0007669"/>
    <property type="project" value="InterPro"/>
</dbReference>
<reference evidence="5" key="1">
    <citation type="journal article" date="2021" name="Science">
        <title>Hunting the eagle killer: A cyanobacterial neurotoxin causes vacuolar myelinopathy.</title>
        <authorList>
            <person name="Breinlinger S."/>
            <person name="Phillips T.J."/>
            <person name="Haram B.N."/>
            <person name="Mares J."/>
            <person name="Martinez Yerena J.A."/>
            <person name="Hrouzek P."/>
            <person name="Sobotka R."/>
            <person name="Henderson W.M."/>
            <person name="Schmieder P."/>
            <person name="Williams S.M."/>
            <person name="Lauderdale J.D."/>
            <person name="Wilde H.D."/>
            <person name="Gerrin W."/>
            <person name="Kust A."/>
            <person name="Washington J.W."/>
            <person name="Wagner C."/>
            <person name="Geier B."/>
            <person name="Liebeke M."/>
            <person name="Enke H."/>
            <person name="Niedermeyer T.H.J."/>
            <person name="Wilde S.B."/>
        </authorList>
    </citation>
    <scope>NUCLEOTIDE SEQUENCE [LARGE SCALE GENOMIC DNA]</scope>
    <source>
        <strain evidence="5">Thurmond2011</strain>
    </source>
</reference>
<feature type="transmembrane region" description="Helical" evidence="1">
    <location>
        <begin position="207"/>
        <end position="229"/>
    </location>
</feature>
<dbReference type="Proteomes" id="UP000667802">
    <property type="component" value="Unassembled WGS sequence"/>
</dbReference>
<feature type="domain" description="SGNH" evidence="3">
    <location>
        <begin position="421"/>
        <end position="659"/>
    </location>
</feature>
<sequence>METTSSKNSTTAHSKSAYRVDIDGLRALAVIAVIMNHFNKNLLPSGYLGVDIFFVISGFVITSSLSKRPSKNFGDFLLGFYTRRIKRLVPALVFCVFITSILVCMFSAIPETSLWTGMASLFGISNLYLLKDSTDYFATSTELNTFVQTWSLGVEEQFYFFFPFMVWFTGFSRLTAKGARNLFWVTGVLCVASLVVFIYLSETHEHAAYFLMPTRLWELGAGCLVFLGLKNAAPFFGVIKNFPPLVVIVAVIAVLFIPIEFKVQATITMVLLTGLLIASLRPDTAGYKLLTCPPVVYVGLISYSLYLWHWSVLSISRWTLGIHWWFVPIQITLMLLLAVVSYRYVETPLRRSEWSSVRWKTIGYGLAASASAVGFLIGLLTLFKGHLYAGAINQLEERYGMKSSPNIEICNVFEDTDAATKIAPECGFDRYYGRPTIYLLGDSHIHQFRNSISSYAVSKKINFRGVWGNYCLFPAAVVQVEKVKCYKLQKQVEKSLLERVKKGDIIFIGNALYAHFSGYWGDQLYADPNGNSLTYEDASERYFQHLRAFADALVAKGAKVVVYLDSAQFDKLYTDGSNCDPQWFRPFPSKDCFIDSSVYLHRRNKVFSWVSGWADDVNKFAWDAIDSTTCSDGVCRASHYVDGNHFKDYYANYIFSVFIQKHSSVLNSSKNH</sequence>
<dbReference type="GO" id="GO:0016020">
    <property type="term" value="C:membrane"/>
    <property type="evidence" value="ECO:0007669"/>
    <property type="project" value="TreeGrafter"/>
</dbReference>
<dbReference type="AlphaFoldDB" id="A0AAP5M744"/>
<keyword evidence="1" id="KW-0812">Transmembrane</keyword>
<organism evidence="4 5">
    <name type="scientific">Aetokthonos hydrillicola Thurmond2011</name>
    <dbReference type="NCBI Taxonomy" id="2712845"/>
    <lineage>
        <taxon>Bacteria</taxon>
        <taxon>Bacillati</taxon>
        <taxon>Cyanobacteriota</taxon>
        <taxon>Cyanophyceae</taxon>
        <taxon>Nostocales</taxon>
        <taxon>Hapalosiphonaceae</taxon>
        <taxon>Aetokthonos</taxon>
    </lineage>
</organism>
<evidence type="ECO:0000256" key="1">
    <source>
        <dbReference type="SAM" id="Phobius"/>
    </source>
</evidence>
<dbReference type="InterPro" id="IPR050879">
    <property type="entry name" value="Acyltransferase_3"/>
</dbReference>
<keyword evidence="5" id="KW-1185">Reference proteome</keyword>
<comment type="caution">
    <text evidence="4">The sequence shown here is derived from an EMBL/GenBank/DDBJ whole genome shotgun (WGS) entry which is preliminary data.</text>
</comment>
<proteinExistence type="predicted"/>
<dbReference type="InterPro" id="IPR002656">
    <property type="entry name" value="Acyl_transf_3_dom"/>
</dbReference>
<protein>
    <submittedName>
        <fullName evidence="4">Acyltransferase</fullName>
    </submittedName>
</protein>
<keyword evidence="4" id="KW-0808">Transferase</keyword>
<dbReference type="Pfam" id="PF01757">
    <property type="entry name" value="Acyl_transf_3"/>
    <property type="match status" value="1"/>
</dbReference>
<feature type="transmembrane region" description="Helical" evidence="1">
    <location>
        <begin position="87"/>
        <end position="109"/>
    </location>
</feature>
<feature type="transmembrane region" description="Helical" evidence="1">
    <location>
        <begin position="241"/>
        <end position="259"/>
    </location>
</feature>
<feature type="transmembrane region" description="Helical" evidence="1">
    <location>
        <begin position="45"/>
        <end position="66"/>
    </location>
</feature>
<evidence type="ECO:0000259" key="2">
    <source>
        <dbReference type="Pfam" id="PF01757"/>
    </source>
</evidence>
<gene>
    <name evidence="4" type="ORF">G7B40_009100</name>
</gene>
<keyword evidence="1" id="KW-0472">Membrane</keyword>